<accession>A0ABY2B1A2</accession>
<reference evidence="1 2" key="1">
    <citation type="journal article" date="2015" name="Stand. Genomic Sci.">
        <title>Genomic Encyclopedia of Bacterial and Archaeal Type Strains, Phase III: the genomes of soil and plant-associated and newly described type strains.</title>
        <authorList>
            <person name="Whitman W.B."/>
            <person name="Woyke T."/>
            <person name="Klenk H.P."/>
            <person name="Zhou Y."/>
            <person name="Lilburn T.G."/>
            <person name="Beck B.J."/>
            <person name="De Vos P."/>
            <person name="Vandamme P."/>
            <person name="Eisen J.A."/>
            <person name="Garrity G."/>
            <person name="Hugenholtz P."/>
            <person name="Kyrpides N.C."/>
        </authorList>
    </citation>
    <scope>NUCLEOTIDE SEQUENCE [LARGE SCALE GENOMIC DNA]</scope>
    <source>
        <strain evidence="1 2">P5626</strain>
    </source>
</reference>
<protein>
    <submittedName>
        <fullName evidence="1">Uncharacterized protein</fullName>
    </submittedName>
</protein>
<evidence type="ECO:0000313" key="2">
    <source>
        <dbReference type="Proteomes" id="UP000295270"/>
    </source>
</evidence>
<gene>
    <name evidence="1" type="ORF">EV142_102182</name>
</gene>
<dbReference type="EMBL" id="SLWA01000002">
    <property type="protein sequence ID" value="TCN59564.1"/>
    <property type="molecule type" value="Genomic_DNA"/>
</dbReference>
<evidence type="ECO:0000313" key="1">
    <source>
        <dbReference type="EMBL" id="TCN59564.1"/>
    </source>
</evidence>
<organism evidence="1 2">
    <name type="scientific">Flavobacterium circumlabens</name>
    <dbReference type="NCBI Taxonomy" id="2133765"/>
    <lineage>
        <taxon>Bacteria</taxon>
        <taxon>Pseudomonadati</taxon>
        <taxon>Bacteroidota</taxon>
        <taxon>Flavobacteriia</taxon>
        <taxon>Flavobacteriales</taxon>
        <taxon>Flavobacteriaceae</taxon>
        <taxon>Flavobacterium</taxon>
    </lineage>
</organism>
<proteinExistence type="predicted"/>
<sequence>MPKGIIMLLLCFKTLIKTLAKVIENEGTIFKYLLLFRKVKKIAASKHNYISY</sequence>
<name>A0ABY2B1A2_9FLAO</name>
<comment type="caution">
    <text evidence="1">The sequence shown here is derived from an EMBL/GenBank/DDBJ whole genome shotgun (WGS) entry which is preliminary data.</text>
</comment>
<dbReference type="Proteomes" id="UP000295270">
    <property type="component" value="Unassembled WGS sequence"/>
</dbReference>
<keyword evidence="2" id="KW-1185">Reference proteome</keyword>